<protein>
    <submittedName>
        <fullName evidence="1">Uncharacterized protein</fullName>
    </submittedName>
</protein>
<evidence type="ECO:0000313" key="2">
    <source>
        <dbReference type="Proteomes" id="UP000190675"/>
    </source>
</evidence>
<reference evidence="1 2" key="1">
    <citation type="submission" date="2016-11" db="EMBL/GenBank/DDBJ databases">
        <authorList>
            <person name="Jaros S."/>
            <person name="Januszkiewicz K."/>
            <person name="Wedrychowicz H."/>
        </authorList>
    </citation>
    <scope>NUCLEOTIDE SEQUENCE [LARGE SCALE GENOMIC DNA]</scope>
    <source>
        <strain evidence="1 2">GAS242</strain>
    </source>
</reference>
<dbReference type="EMBL" id="LT670818">
    <property type="protein sequence ID" value="SHH00064.1"/>
    <property type="molecule type" value="Genomic_DNA"/>
</dbReference>
<organism evidence="1 2">
    <name type="scientific">Bradyrhizobium erythrophlei</name>
    <dbReference type="NCBI Taxonomy" id="1437360"/>
    <lineage>
        <taxon>Bacteria</taxon>
        <taxon>Pseudomonadati</taxon>
        <taxon>Pseudomonadota</taxon>
        <taxon>Alphaproteobacteria</taxon>
        <taxon>Hyphomicrobiales</taxon>
        <taxon>Nitrobacteraceae</taxon>
        <taxon>Bradyrhizobium</taxon>
    </lineage>
</organism>
<proteinExistence type="predicted"/>
<sequence length="43" mass="4578">MHDGGTPVLGQNVLEGCLGAVTAIDENQRLATNRLDAWASRRA</sequence>
<dbReference type="AlphaFoldDB" id="A0A1M5PE49"/>
<dbReference type="Proteomes" id="UP000190675">
    <property type="component" value="Chromosome I"/>
</dbReference>
<evidence type="ECO:0000313" key="1">
    <source>
        <dbReference type="EMBL" id="SHH00064.1"/>
    </source>
</evidence>
<name>A0A1M5PE49_9BRAD</name>
<gene>
    <name evidence="1" type="ORF">SAMN05444169_5194</name>
</gene>
<accession>A0A1M5PE49</accession>